<dbReference type="AlphaFoldDB" id="C7M368"/>
<dbReference type="PANTHER" id="PTHR31616:SF0">
    <property type="entry name" value="GLUCAN 1,4-ALPHA-GLUCOSIDASE"/>
    <property type="match status" value="1"/>
</dbReference>
<reference evidence="4 5" key="1">
    <citation type="journal article" date="2009" name="Stand. Genomic Sci.">
        <title>Complete genome sequence of Acidimicrobium ferrooxidans type strain (ICP).</title>
        <authorList>
            <person name="Clum A."/>
            <person name="Nolan M."/>
            <person name="Lang E."/>
            <person name="Glavina Del Rio T."/>
            <person name="Tice H."/>
            <person name="Copeland A."/>
            <person name="Cheng J.F."/>
            <person name="Lucas S."/>
            <person name="Chen F."/>
            <person name="Bruce D."/>
            <person name="Goodwin L."/>
            <person name="Pitluck S."/>
            <person name="Ivanova N."/>
            <person name="Mavrommatis K."/>
            <person name="Mikhailova N."/>
            <person name="Pati A."/>
            <person name="Chen A."/>
            <person name="Palaniappan K."/>
            <person name="Goker M."/>
            <person name="Spring S."/>
            <person name="Land M."/>
            <person name="Hauser L."/>
            <person name="Chang Y.J."/>
            <person name="Jeffries C.C."/>
            <person name="Chain P."/>
            <person name="Bristow J."/>
            <person name="Eisen J.A."/>
            <person name="Markowitz V."/>
            <person name="Hugenholtz P."/>
            <person name="Kyrpides N.C."/>
            <person name="Klenk H.P."/>
            <person name="Lapidus A."/>
        </authorList>
    </citation>
    <scope>NUCLEOTIDE SEQUENCE [LARGE SCALE GENOMIC DNA]</scope>
    <source>
        <strain evidence="5">DSM 10331 / JCM 15462 / NBRC 103882 / ICP</strain>
    </source>
</reference>
<dbReference type="KEGG" id="afo:Afer_0495"/>
<feature type="compositionally biased region" description="Acidic residues" evidence="1">
    <location>
        <begin position="59"/>
        <end position="76"/>
    </location>
</feature>
<dbReference type="InterPro" id="IPR012341">
    <property type="entry name" value="6hp_glycosidase-like_sf"/>
</dbReference>
<dbReference type="Pfam" id="PF00723">
    <property type="entry name" value="Glyco_hydro_15"/>
    <property type="match status" value="1"/>
</dbReference>
<dbReference type="InterPro" id="IPR008928">
    <property type="entry name" value="6-hairpin_glycosidase_sf"/>
</dbReference>
<feature type="compositionally biased region" description="Basic and acidic residues" evidence="1">
    <location>
        <begin position="1"/>
        <end position="25"/>
    </location>
</feature>
<name>C7M368_ACIFD</name>
<dbReference type="eggNOG" id="COG3387">
    <property type="taxonomic scope" value="Bacteria"/>
</dbReference>
<proteinExistence type="predicted"/>
<feature type="compositionally biased region" description="Basic and acidic residues" evidence="1">
    <location>
        <begin position="146"/>
        <end position="182"/>
    </location>
</feature>
<dbReference type="InterPro" id="IPR011613">
    <property type="entry name" value="GH15-like"/>
</dbReference>
<feature type="domain" description="Trehalase-like N-terminal" evidence="3">
    <location>
        <begin position="247"/>
        <end position="377"/>
    </location>
</feature>
<organism evidence="4 5">
    <name type="scientific">Acidimicrobium ferrooxidans (strain DSM 10331 / JCM 15462 / NBRC 103882 / ICP)</name>
    <dbReference type="NCBI Taxonomy" id="525909"/>
    <lineage>
        <taxon>Bacteria</taxon>
        <taxon>Bacillati</taxon>
        <taxon>Actinomycetota</taxon>
        <taxon>Acidimicrobiia</taxon>
        <taxon>Acidimicrobiales</taxon>
        <taxon>Acidimicrobiaceae</taxon>
        <taxon>Acidimicrobium</taxon>
    </lineage>
</organism>
<dbReference type="InterPro" id="IPR045582">
    <property type="entry name" value="Trehalase-like_N"/>
</dbReference>
<dbReference type="Pfam" id="PF19291">
    <property type="entry name" value="TREH_N"/>
    <property type="match status" value="1"/>
</dbReference>
<dbReference type="STRING" id="525909.Afer_0495"/>
<dbReference type="Gene3D" id="1.50.10.10">
    <property type="match status" value="1"/>
</dbReference>
<dbReference type="HOGENOM" id="CLU_010399_3_1_11"/>
<feature type="compositionally biased region" description="Acidic residues" evidence="1">
    <location>
        <begin position="129"/>
        <end position="139"/>
    </location>
</feature>
<dbReference type="PANTHER" id="PTHR31616">
    <property type="entry name" value="TREHALASE"/>
    <property type="match status" value="1"/>
</dbReference>
<dbReference type="GO" id="GO:0004553">
    <property type="term" value="F:hydrolase activity, hydrolyzing O-glycosyl compounds"/>
    <property type="evidence" value="ECO:0007669"/>
    <property type="project" value="UniProtKB-ARBA"/>
</dbReference>
<feature type="compositionally biased region" description="Basic and acidic residues" evidence="1">
    <location>
        <begin position="113"/>
        <end position="128"/>
    </location>
</feature>
<dbReference type="Proteomes" id="UP000000771">
    <property type="component" value="Chromosome"/>
</dbReference>
<feature type="region of interest" description="Disordered" evidence="1">
    <location>
        <begin position="113"/>
        <end position="238"/>
    </location>
</feature>
<feature type="compositionally biased region" description="Basic and acidic residues" evidence="1">
    <location>
        <begin position="210"/>
        <end position="238"/>
    </location>
</feature>
<evidence type="ECO:0000256" key="1">
    <source>
        <dbReference type="SAM" id="MobiDB-lite"/>
    </source>
</evidence>
<feature type="region of interest" description="Disordered" evidence="1">
    <location>
        <begin position="1"/>
        <end position="98"/>
    </location>
</feature>
<dbReference type="SUPFAM" id="SSF48208">
    <property type="entry name" value="Six-hairpin glycosidases"/>
    <property type="match status" value="1"/>
</dbReference>
<keyword evidence="4" id="KW-0378">Hydrolase</keyword>
<evidence type="ECO:0000313" key="5">
    <source>
        <dbReference type="Proteomes" id="UP000000771"/>
    </source>
</evidence>
<evidence type="ECO:0000259" key="3">
    <source>
        <dbReference type="Pfam" id="PF19291"/>
    </source>
</evidence>
<dbReference type="GO" id="GO:0005975">
    <property type="term" value="P:carbohydrate metabolic process"/>
    <property type="evidence" value="ECO:0007669"/>
    <property type="project" value="InterPro"/>
</dbReference>
<evidence type="ECO:0000259" key="2">
    <source>
        <dbReference type="Pfam" id="PF00723"/>
    </source>
</evidence>
<keyword evidence="5" id="KW-1185">Reference proteome</keyword>
<evidence type="ECO:0000313" key="4">
    <source>
        <dbReference type="EMBL" id="ACU53462.1"/>
    </source>
</evidence>
<dbReference type="CAZy" id="GH15">
    <property type="family name" value="Glycoside Hydrolase Family 15"/>
</dbReference>
<gene>
    <name evidence="4" type="ordered locus">Afer_0495</name>
</gene>
<protein>
    <submittedName>
        <fullName evidence="4">Glycoside hydrolase 15-related</fullName>
    </submittedName>
</protein>
<dbReference type="EMBL" id="CP001631">
    <property type="protein sequence ID" value="ACU53462.1"/>
    <property type="molecule type" value="Genomic_DNA"/>
</dbReference>
<feature type="domain" description="GH15-like" evidence="2">
    <location>
        <begin position="470"/>
        <end position="830"/>
    </location>
</feature>
<accession>C7M368</accession>
<sequence length="850" mass="93362">MHGERDREQDRTPLEHALERREHPEPGATAEPVGEGSLVDVRPRAVAKCPDGGDKAGECDEVEEERTEADDDEDAGDEGRPEPRELLGHRVDGEGAPAVGRIEAIGEVAAQLARDEGRCGTDAERADGTEGEWGTDGDGSEQRGGAGHEAEAAGERRGSDEGDGEQGERADLAEGDECREAARGGVAKARTDDVGDRDGDEEVRDAIGGGEREPSSERATGRRAAFDHGSHPTGERTTRWAGQRSCDWMVGVALPLEQYGFVGDLHTGAMIGAEGSVAWLCVPRFDADACFASLLGDESNGTFRIAPSGPFESTQTYVEDTLVLETTFATRTGRAKVIDFMPIRERHARLVRIVEGISGEVSMEVTLTLRFDYGRSIPWVRRVARGHSFVVGPIAALLETPVELEGRNQRTVGSFVVHEGERVPFVLSFHDSVLPPPRRIDPQLELAGVVEWWRRWVATSQVRFGRYEPLARRSLITLKALTYAPTGGMVAALTTSLPEDPGGSRNWDYRFCWLRDAAFAVEAFLARGMLDEARAWRGWLLRAIAGDARQIQILYGVGGERRIPELELEWLPGYEGSRPVRVGNGAAGQFQMDVYGEVADVLWRMVRAGIRPDENAWEIQRYLTDFVVSSWREPDDGIWEIRGERQHFTHSKIMAWVAIDRGVKVAEAMGVEAPSAWHAARAQVHAAVLEEGWNESVGAFTQAFGSTRLDAAVLLAPLVGFIDPDDPRARRTAKTIARSLTKGGFVQRYEPTAGVDGIGEPEGAFLPCTFWLVQNLALQGEVDEAEVYFERASRAANALGIFSEEYEPTERRMLGNFAQAFTHVAMLHAAHALERAREARRDGERERQGA</sequence>
<feature type="compositionally biased region" description="Basic and acidic residues" evidence="1">
    <location>
        <begin position="77"/>
        <end position="93"/>
    </location>
</feature>